<comment type="caution">
    <text evidence="1">The sequence shown here is derived from an EMBL/GenBank/DDBJ whole genome shotgun (WGS) entry which is preliminary data.</text>
</comment>
<reference evidence="1 2" key="1">
    <citation type="submission" date="2021-03" db="EMBL/GenBank/DDBJ databases">
        <title>Genomic Encyclopedia of Type Strains, Phase IV (KMG-IV): sequencing the most valuable type-strain genomes for metagenomic binning, comparative biology and taxonomic classification.</title>
        <authorList>
            <person name="Goeker M."/>
        </authorList>
    </citation>
    <scope>NUCLEOTIDE SEQUENCE [LARGE SCALE GENOMIC DNA]</scope>
    <source>
        <strain evidence="1 2">DSM 101872</strain>
    </source>
</reference>
<gene>
    <name evidence="1" type="ORF">J2Z60_001231</name>
</gene>
<protein>
    <submittedName>
        <fullName evidence="1">Uncharacterized protein</fullName>
    </submittedName>
</protein>
<sequence>MINNLELKKQLLDIIKQYDDPHTALPEDEHPDLSKLSMEDSLRYFTLPMALDYRRDSYKLWQSAKATFLDPATNFVFKPEEVINLSVNDVQEALTKYKLAIQYNKQTEIWIKLCETLHNNYNDKVSELLATNNYSVMLLKKEMQKTNKKSYPYISGDKLFNYWLMVLKKYLDIPLQDIEKLSLAIDSHIVKASYKLQVITEEELNKYNSAKLSMRAWDKVLQETSIRAIDLQNPLWLWAKNELNE</sequence>
<name>A0ABS4MFA6_9LACO</name>
<evidence type="ECO:0000313" key="2">
    <source>
        <dbReference type="Proteomes" id="UP001519292"/>
    </source>
</evidence>
<proteinExistence type="predicted"/>
<accession>A0ABS4MFA6</accession>
<dbReference type="RefSeq" id="WP_209686799.1">
    <property type="nucleotide sequence ID" value="NZ_JAGGLU010000006.1"/>
</dbReference>
<evidence type="ECO:0000313" key="1">
    <source>
        <dbReference type="EMBL" id="MBP2058054.1"/>
    </source>
</evidence>
<dbReference type="EMBL" id="JAGGLU010000006">
    <property type="protein sequence ID" value="MBP2058054.1"/>
    <property type="molecule type" value="Genomic_DNA"/>
</dbReference>
<keyword evidence="2" id="KW-1185">Reference proteome</keyword>
<dbReference type="Proteomes" id="UP001519292">
    <property type="component" value="Unassembled WGS sequence"/>
</dbReference>
<organism evidence="1 2">
    <name type="scientific">Lactobacillus colini</name>
    <dbReference type="NCBI Taxonomy" id="1819254"/>
    <lineage>
        <taxon>Bacteria</taxon>
        <taxon>Bacillati</taxon>
        <taxon>Bacillota</taxon>
        <taxon>Bacilli</taxon>
        <taxon>Lactobacillales</taxon>
        <taxon>Lactobacillaceae</taxon>
        <taxon>Lactobacillus</taxon>
    </lineage>
</organism>